<feature type="active site" description="Nucleophile" evidence="7">
    <location>
        <position position="245"/>
    </location>
</feature>
<dbReference type="SMART" id="SM00060">
    <property type="entry name" value="FN3"/>
    <property type="match status" value="1"/>
</dbReference>
<proteinExistence type="predicted"/>
<dbReference type="SUPFAM" id="SSF141523">
    <property type="entry name" value="L,D-transpeptidase catalytic domain-like"/>
    <property type="match status" value="1"/>
</dbReference>
<keyword evidence="6 7" id="KW-0961">Cell wall biogenesis/degradation</keyword>
<feature type="domain" description="Fibronectin type-III" evidence="10">
    <location>
        <begin position="42"/>
        <end position="141"/>
    </location>
</feature>
<evidence type="ECO:0000256" key="2">
    <source>
        <dbReference type="ARBA" id="ARBA00022679"/>
    </source>
</evidence>
<name>A0A1F2WLL3_9ACTN</name>
<gene>
    <name evidence="12" type="ORF">A2Y75_08260</name>
</gene>
<dbReference type="GO" id="GO:0018104">
    <property type="term" value="P:peptidoglycan-protein cross-linking"/>
    <property type="evidence" value="ECO:0007669"/>
    <property type="project" value="TreeGrafter"/>
</dbReference>
<feature type="signal peptide" evidence="9">
    <location>
        <begin position="1"/>
        <end position="34"/>
    </location>
</feature>
<evidence type="ECO:0000256" key="7">
    <source>
        <dbReference type="PROSITE-ProRule" id="PRU01373"/>
    </source>
</evidence>
<dbReference type="InterPro" id="IPR005490">
    <property type="entry name" value="LD_TPept_cat_dom"/>
</dbReference>
<organism evidence="12 13">
    <name type="scientific">Candidatus Solincola sediminis</name>
    <dbReference type="NCBI Taxonomy" id="1797199"/>
    <lineage>
        <taxon>Bacteria</taxon>
        <taxon>Bacillati</taxon>
        <taxon>Actinomycetota</taxon>
        <taxon>Candidatus Geothermincolia</taxon>
        <taxon>Candidatus Geothermincolales</taxon>
        <taxon>Candidatus Geothermincolaceae</taxon>
        <taxon>Candidatus Solincola</taxon>
    </lineage>
</organism>
<dbReference type="UniPathway" id="UPA00219"/>
<dbReference type="GO" id="GO:0005975">
    <property type="term" value="P:carbohydrate metabolic process"/>
    <property type="evidence" value="ECO:0007669"/>
    <property type="project" value="UniProtKB-ARBA"/>
</dbReference>
<dbReference type="Gene3D" id="2.60.40.10">
    <property type="entry name" value="Immunoglobulins"/>
    <property type="match status" value="1"/>
</dbReference>
<dbReference type="Pfam" id="PF18986">
    <property type="entry name" value="DUF5719"/>
    <property type="match status" value="1"/>
</dbReference>
<dbReference type="InterPro" id="IPR036698">
    <property type="entry name" value="TM1070-like_sf"/>
</dbReference>
<evidence type="ECO:0000256" key="9">
    <source>
        <dbReference type="SAM" id="SignalP"/>
    </source>
</evidence>
<dbReference type="PANTHER" id="PTHR30582">
    <property type="entry name" value="L,D-TRANSPEPTIDASE"/>
    <property type="match status" value="1"/>
</dbReference>
<comment type="pathway">
    <text evidence="1 7">Cell wall biogenesis; peptidoglycan biosynthesis.</text>
</comment>
<keyword evidence="2" id="KW-0808">Transferase</keyword>
<dbReference type="Pfam" id="PF03734">
    <property type="entry name" value="YkuD"/>
    <property type="match status" value="1"/>
</dbReference>
<dbReference type="GO" id="GO:0005576">
    <property type="term" value="C:extracellular region"/>
    <property type="evidence" value="ECO:0007669"/>
    <property type="project" value="TreeGrafter"/>
</dbReference>
<dbReference type="InterPro" id="IPR043777">
    <property type="entry name" value="DUF5719"/>
</dbReference>
<evidence type="ECO:0000259" key="10">
    <source>
        <dbReference type="PROSITE" id="PS50853"/>
    </source>
</evidence>
<dbReference type="GO" id="GO:0016740">
    <property type="term" value="F:transferase activity"/>
    <property type="evidence" value="ECO:0007669"/>
    <property type="project" value="UniProtKB-KW"/>
</dbReference>
<dbReference type="PROSITE" id="PS50853">
    <property type="entry name" value="FN3"/>
    <property type="match status" value="1"/>
</dbReference>
<dbReference type="EMBL" id="MELK01000030">
    <property type="protein sequence ID" value="OFW57722.1"/>
    <property type="molecule type" value="Genomic_DNA"/>
</dbReference>
<evidence type="ECO:0000259" key="11">
    <source>
        <dbReference type="PROSITE" id="PS52029"/>
    </source>
</evidence>
<keyword evidence="5" id="KW-0378">Hydrolase</keyword>
<evidence type="ECO:0000256" key="6">
    <source>
        <dbReference type="ARBA" id="ARBA00023316"/>
    </source>
</evidence>
<evidence type="ECO:0000256" key="8">
    <source>
        <dbReference type="SAM" id="MobiDB-lite"/>
    </source>
</evidence>
<feature type="compositionally biased region" description="Basic and acidic residues" evidence="8">
    <location>
        <begin position="48"/>
        <end position="57"/>
    </location>
</feature>
<feature type="region of interest" description="Disordered" evidence="8">
    <location>
        <begin position="37"/>
        <end position="64"/>
    </location>
</feature>
<keyword evidence="3 7" id="KW-0133">Cell shape</keyword>
<dbReference type="PANTHER" id="PTHR30582:SF2">
    <property type="entry name" value="L,D-TRANSPEPTIDASE YCIB-RELATED"/>
    <property type="match status" value="1"/>
</dbReference>
<dbReference type="GO" id="GO:0071555">
    <property type="term" value="P:cell wall organization"/>
    <property type="evidence" value="ECO:0007669"/>
    <property type="project" value="UniProtKB-UniRule"/>
</dbReference>
<evidence type="ECO:0000313" key="13">
    <source>
        <dbReference type="Proteomes" id="UP000177876"/>
    </source>
</evidence>
<dbReference type="STRING" id="1797197.A2Y75_08260"/>
<dbReference type="InterPro" id="IPR013783">
    <property type="entry name" value="Ig-like_fold"/>
</dbReference>
<evidence type="ECO:0000256" key="1">
    <source>
        <dbReference type="ARBA" id="ARBA00004752"/>
    </source>
</evidence>
<dbReference type="Gene3D" id="2.60.290.11">
    <property type="entry name" value="TM1070-like"/>
    <property type="match status" value="3"/>
</dbReference>
<dbReference type="Proteomes" id="UP000177876">
    <property type="component" value="Unassembled WGS sequence"/>
</dbReference>
<dbReference type="GO" id="GO:0016798">
    <property type="term" value="F:hydrolase activity, acting on glycosyl bonds"/>
    <property type="evidence" value="ECO:0007669"/>
    <property type="project" value="UniProtKB-KW"/>
</dbReference>
<keyword evidence="9" id="KW-0732">Signal</keyword>
<dbReference type="GO" id="GO:0071972">
    <property type="term" value="F:peptidoglycan L,D-transpeptidase activity"/>
    <property type="evidence" value="ECO:0007669"/>
    <property type="project" value="TreeGrafter"/>
</dbReference>
<dbReference type="InterPro" id="IPR036116">
    <property type="entry name" value="FN3_sf"/>
</dbReference>
<dbReference type="PROSITE" id="PS52029">
    <property type="entry name" value="LD_TPASE"/>
    <property type="match status" value="1"/>
</dbReference>
<dbReference type="GO" id="GO:0008360">
    <property type="term" value="P:regulation of cell shape"/>
    <property type="evidence" value="ECO:0007669"/>
    <property type="project" value="UniProtKB-UniRule"/>
</dbReference>
<dbReference type="CDD" id="cd00063">
    <property type="entry name" value="FN3"/>
    <property type="match status" value="1"/>
</dbReference>
<feature type="chain" id="PRO_5009484267" evidence="9">
    <location>
        <begin position="35"/>
        <end position="699"/>
    </location>
</feature>
<protein>
    <submittedName>
        <fullName evidence="12">Uncharacterized protein</fullName>
    </submittedName>
</protein>
<feature type="active site" description="Proton donor/acceptor" evidence="7">
    <location>
        <position position="222"/>
    </location>
</feature>
<evidence type="ECO:0000256" key="5">
    <source>
        <dbReference type="ARBA" id="ARBA00023295"/>
    </source>
</evidence>
<keyword evidence="4 7" id="KW-0573">Peptidoglycan synthesis</keyword>
<dbReference type="InterPro" id="IPR038063">
    <property type="entry name" value="Transpep_catalytic_dom"/>
</dbReference>
<keyword evidence="5" id="KW-0326">Glycosidase</keyword>
<dbReference type="InterPro" id="IPR050979">
    <property type="entry name" value="LD-transpeptidase"/>
</dbReference>
<comment type="caution">
    <text evidence="12">The sequence shown here is derived from an EMBL/GenBank/DDBJ whole genome shotgun (WGS) entry which is preliminary data.</text>
</comment>
<accession>A0A1F2WLL3</accession>
<feature type="domain" description="L,D-TPase catalytic" evidence="11">
    <location>
        <begin position="151"/>
        <end position="269"/>
    </location>
</feature>
<evidence type="ECO:0000313" key="12">
    <source>
        <dbReference type="EMBL" id="OFW57722.1"/>
    </source>
</evidence>
<dbReference type="Gene3D" id="2.40.440.10">
    <property type="entry name" value="L,D-transpeptidase catalytic domain-like"/>
    <property type="match status" value="1"/>
</dbReference>
<dbReference type="AlphaFoldDB" id="A0A1F2WLL3"/>
<evidence type="ECO:0000256" key="3">
    <source>
        <dbReference type="ARBA" id="ARBA00022960"/>
    </source>
</evidence>
<dbReference type="CDD" id="cd16913">
    <property type="entry name" value="YkuD_like"/>
    <property type="match status" value="1"/>
</dbReference>
<dbReference type="InterPro" id="IPR003961">
    <property type="entry name" value="FN3_dom"/>
</dbReference>
<evidence type="ECO:0000256" key="4">
    <source>
        <dbReference type="ARBA" id="ARBA00022984"/>
    </source>
</evidence>
<sequence>MRVAYKNSGFIGLRAWVAILAFFMLLFVVAPALASPAAAPAPPGNPRAADRPDDVGGKIDLSWSESPTPDIAAYRIYRSTTPGGPYDYVSKCSTDVDSDYLRYVDTDLSDGTCYYYVITAVDRGGQESAYSAEVSAVPAAQMVEAAVTVKKSMVISIAEQKLYCLENGRVVYAMLVSSGAGGTPTPTGNFRILYHDQAHPVPKYPGCVCYYWMGFYEDYAIHAWPTYNGQQSNYEGLGYPASHGCVRLDPNLAHIPYYWAPDGTPLSIIAGRFQQPAAPISGGDVSKSAADAATTWYFAEGYTGGGFDEYVLIFNPQEQASAFDIDMMLPDGSVKTSSFSVAAKSRLTLHVDEFQGVENTNVSVRIRSQLPVVAERSMYFDYNGRTGGHTAMGVNMPAESWYFPEGYTGGGFDEYVLVFNPQDQEANVNFDFMKPDGSVYSESHKVGARSRATLMVDAVPGMNDTNVSVQLTSDQKVVAERSMYFGYNGIDGGHVSTGASAPADSWYFAEGYTGGGFDEFILILNPGDIDTQVYFDFMKPDGSVFTQAFTSKARSRMTIKADLAPGMDNTDVSILVRADDPVVAERAMYFGYQECPGGSVQTGCTEPGILHFLAEGCTSNYFDTYLLVMNPGDETLPVVVTFCQPSGNQIGQPMMIGAHSRATLKVNLVPGLSTSDFSIRVDTGGPAVIERAMYYSYPR</sequence>
<dbReference type="SUPFAM" id="SSF49265">
    <property type="entry name" value="Fibronectin type III"/>
    <property type="match status" value="1"/>
</dbReference>
<reference evidence="12 13" key="1">
    <citation type="journal article" date="2016" name="Nat. Commun.">
        <title>Thousands of microbial genomes shed light on interconnected biogeochemical processes in an aquifer system.</title>
        <authorList>
            <person name="Anantharaman K."/>
            <person name="Brown C.T."/>
            <person name="Hug L.A."/>
            <person name="Sharon I."/>
            <person name="Castelle C.J."/>
            <person name="Probst A.J."/>
            <person name="Thomas B.C."/>
            <person name="Singh A."/>
            <person name="Wilkins M.J."/>
            <person name="Karaoz U."/>
            <person name="Brodie E.L."/>
            <person name="Williams K.H."/>
            <person name="Hubbard S.S."/>
            <person name="Banfield J.F."/>
        </authorList>
    </citation>
    <scope>NUCLEOTIDE SEQUENCE [LARGE SCALE GENOMIC DNA]</scope>
</reference>